<evidence type="ECO:0000313" key="1">
    <source>
        <dbReference type="EMBL" id="MBB6254547.1"/>
    </source>
</evidence>
<keyword evidence="2" id="KW-1185">Reference proteome</keyword>
<dbReference type="Proteomes" id="UP000539175">
    <property type="component" value="Unassembled WGS sequence"/>
</dbReference>
<dbReference type="InterPro" id="IPR027417">
    <property type="entry name" value="P-loop_NTPase"/>
</dbReference>
<dbReference type="GO" id="GO:0016301">
    <property type="term" value="F:kinase activity"/>
    <property type="evidence" value="ECO:0007669"/>
    <property type="project" value="UniProtKB-KW"/>
</dbReference>
<sequence length="436" mass="50240">MSVIALDGHAEEREIGDVNADDRVVREILDWSGRDQSLKAPLMLMSKRAYDVLCRLQGSDARRFEFVSAQHQKAVARHFSKVLREIAEGREPSGDDLSMLANTMAVDPIQSAFLADADRVAVQESLRERIQLIRRLWRPFLVWWHAYFPNGTERGDPSVDLWQLYIPFGQWILREKRRRRASGLFVIGFNGSPGAGKTVLANALAVVLNHLLDPETEGQAIARSGDDWYLSKRDREGLRALGYDPGTPGLSNRAPPGTHDREWLERNLIEMELSDQDSVIRMGNFDKKIDDQPDGADRYYEVRGKVGVFLFDLWFAGAEAVVDPTRLPVGLKRKVAENLREWRTIFDRLDALWMFEWPSLDRVLEEREAQEHLVEQRHGRRGISREDLMAFIRYMISQCWDWETMPPFPPERAITFRARRDAHHRVIGIERGGRVS</sequence>
<reference evidence="1 2" key="1">
    <citation type="submission" date="2020-08" db="EMBL/GenBank/DDBJ databases">
        <title>Genomic Encyclopedia of Type Strains, Phase IV (KMG-IV): sequencing the most valuable type-strain genomes for metagenomic binning, comparative biology and taxonomic classification.</title>
        <authorList>
            <person name="Goeker M."/>
        </authorList>
    </citation>
    <scope>NUCLEOTIDE SEQUENCE [LARGE SCALE GENOMIC DNA]</scope>
    <source>
        <strain evidence="1 2">DSM 22198</strain>
    </source>
</reference>
<proteinExistence type="predicted"/>
<gene>
    <name evidence="1" type="ORF">FHS74_005137</name>
</gene>
<keyword evidence="1" id="KW-0808">Transferase</keyword>
<dbReference type="RefSeq" id="WP_184807080.1">
    <property type="nucleotide sequence ID" value="NZ_JACIIZ010000018.1"/>
</dbReference>
<keyword evidence="1" id="KW-0418">Kinase</keyword>
<name>A0A7X0EF32_9PROT</name>
<protein>
    <submittedName>
        <fullName evidence="1">Pantothenate kinase-related protein Tda10</fullName>
    </submittedName>
</protein>
<evidence type="ECO:0000313" key="2">
    <source>
        <dbReference type="Proteomes" id="UP000539175"/>
    </source>
</evidence>
<dbReference type="SUPFAM" id="SSF52540">
    <property type="entry name" value="P-loop containing nucleoside triphosphate hydrolases"/>
    <property type="match status" value="1"/>
</dbReference>
<accession>A0A7X0EF32</accession>
<dbReference type="AlphaFoldDB" id="A0A7X0EF32"/>
<dbReference type="EMBL" id="JACIIZ010000018">
    <property type="protein sequence ID" value="MBB6254547.1"/>
    <property type="molecule type" value="Genomic_DNA"/>
</dbReference>
<dbReference type="Gene3D" id="3.40.50.300">
    <property type="entry name" value="P-loop containing nucleotide triphosphate hydrolases"/>
    <property type="match status" value="1"/>
</dbReference>
<comment type="caution">
    <text evidence="1">The sequence shown here is derived from an EMBL/GenBank/DDBJ whole genome shotgun (WGS) entry which is preliminary data.</text>
</comment>
<organism evidence="1 2">
    <name type="scientific">Nitrospirillum iridis</name>
    <dbReference type="NCBI Taxonomy" id="765888"/>
    <lineage>
        <taxon>Bacteria</taxon>
        <taxon>Pseudomonadati</taxon>
        <taxon>Pseudomonadota</taxon>
        <taxon>Alphaproteobacteria</taxon>
        <taxon>Rhodospirillales</taxon>
        <taxon>Azospirillaceae</taxon>
        <taxon>Nitrospirillum</taxon>
    </lineage>
</organism>